<keyword evidence="6" id="KW-1185">Reference proteome</keyword>
<dbReference type="Pfam" id="PF00166">
    <property type="entry name" value="Cpn10"/>
    <property type="match status" value="1"/>
</dbReference>
<dbReference type="NCBIfam" id="NF001533">
    <property type="entry name" value="PRK00364.2-4"/>
    <property type="match status" value="1"/>
</dbReference>
<dbReference type="NCBIfam" id="NF001531">
    <property type="entry name" value="PRK00364.2-2"/>
    <property type="match status" value="1"/>
</dbReference>
<protein>
    <recommendedName>
        <fullName evidence="3">Co-chaperonin GroES</fullName>
    </recommendedName>
    <alternativeName>
        <fullName evidence="3">10 kDa chaperonin</fullName>
    </alternativeName>
    <alternativeName>
        <fullName evidence="3">Chaperonin-10</fullName>
        <shortName evidence="3">Cpn10</shortName>
    </alternativeName>
</protein>
<reference evidence="5 6" key="1">
    <citation type="submission" date="2020-02" db="EMBL/GenBank/DDBJ databases">
        <authorList>
            <person name="Kim M.K."/>
        </authorList>
    </citation>
    <scope>NUCLEOTIDE SEQUENCE [LARGE SCALE GENOMIC DNA]</scope>
    <source>
        <strain evidence="5 6">BT327</strain>
    </source>
</reference>
<dbReference type="GO" id="GO:0051082">
    <property type="term" value="F:unfolded protein binding"/>
    <property type="evidence" value="ECO:0007669"/>
    <property type="project" value="TreeGrafter"/>
</dbReference>
<evidence type="ECO:0000313" key="6">
    <source>
        <dbReference type="Proteomes" id="UP000474777"/>
    </source>
</evidence>
<name>A0A6B3LX17_9BACT</name>
<dbReference type="FunFam" id="2.30.33.40:FF:000001">
    <property type="entry name" value="10 kDa chaperonin"/>
    <property type="match status" value="1"/>
</dbReference>
<comment type="subcellular location">
    <subcellularLocation>
        <location evidence="3">Cytoplasm</location>
    </subcellularLocation>
</comment>
<dbReference type="GO" id="GO:0044183">
    <property type="term" value="F:protein folding chaperone"/>
    <property type="evidence" value="ECO:0007669"/>
    <property type="project" value="InterPro"/>
</dbReference>
<dbReference type="InterPro" id="IPR011032">
    <property type="entry name" value="GroES-like_sf"/>
</dbReference>
<comment type="subunit">
    <text evidence="3">Heptamer of 7 subunits arranged in a ring. Interacts with the chaperonin GroEL.</text>
</comment>
<organism evidence="5 6">
    <name type="scientific">Pontibacter burrus</name>
    <dbReference type="NCBI Taxonomy" id="2704466"/>
    <lineage>
        <taxon>Bacteria</taxon>
        <taxon>Pseudomonadati</taxon>
        <taxon>Bacteroidota</taxon>
        <taxon>Cytophagia</taxon>
        <taxon>Cytophagales</taxon>
        <taxon>Hymenobacteraceae</taxon>
        <taxon>Pontibacter</taxon>
    </lineage>
</organism>
<dbReference type="Gene3D" id="2.30.33.40">
    <property type="entry name" value="GroES chaperonin"/>
    <property type="match status" value="1"/>
</dbReference>
<dbReference type="InterPro" id="IPR020818">
    <property type="entry name" value="Chaperonin_GroES"/>
</dbReference>
<gene>
    <name evidence="3" type="primary">groES</name>
    <name evidence="3" type="synonym">groS</name>
    <name evidence="5" type="ORF">GXP69_14270</name>
</gene>
<dbReference type="SMART" id="SM00883">
    <property type="entry name" value="Cpn10"/>
    <property type="match status" value="1"/>
</dbReference>
<dbReference type="PANTHER" id="PTHR10772:SF58">
    <property type="entry name" value="CO-CHAPERONIN GROES"/>
    <property type="match status" value="1"/>
</dbReference>
<proteinExistence type="inferred from homology"/>
<sequence length="94" mass="9970">MSIKPLADRVIVAPAAAEEKTKSGIIIPDTAKEKPQRGEVVAVGEGKVSEQGTLMKPQVKVGDQVLYGKYAGTEISVDGGDYLIMRESDILAVL</sequence>
<evidence type="ECO:0000256" key="1">
    <source>
        <dbReference type="ARBA" id="ARBA00006975"/>
    </source>
</evidence>
<dbReference type="PRINTS" id="PR00297">
    <property type="entry name" value="CHAPERONIN10"/>
</dbReference>
<dbReference type="SUPFAM" id="SSF50129">
    <property type="entry name" value="GroES-like"/>
    <property type="match status" value="1"/>
</dbReference>
<dbReference type="HAMAP" id="MF_00580">
    <property type="entry name" value="CH10"/>
    <property type="match status" value="1"/>
</dbReference>
<dbReference type="InterPro" id="IPR037124">
    <property type="entry name" value="Chaperonin_GroES_sf"/>
</dbReference>
<comment type="function">
    <text evidence="3 4">Together with the chaperonin GroEL, plays an essential role in assisting protein folding. The GroEL-GroES system forms a nano-cage that allows encapsulation of the non-native substrate proteins and provides a physical environment optimized to promote and accelerate protein folding. GroES binds to the apical surface of the GroEL ring, thereby capping the opening of the GroEL channel.</text>
</comment>
<dbReference type="CDD" id="cd00320">
    <property type="entry name" value="cpn10"/>
    <property type="match status" value="1"/>
</dbReference>
<dbReference type="EMBL" id="JAAGWD010000006">
    <property type="protein sequence ID" value="NEM98866.1"/>
    <property type="molecule type" value="Genomic_DNA"/>
</dbReference>
<evidence type="ECO:0000256" key="2">
    <source>
        <dbReference type="ARBA" id="ARBA00023186"/>
    </source>
</evidence>
<evidence type="ECO:0000313" key="5">
    <source>
        <dbReference type="EMBL" id="NEM98866.1"/>
    </source>
</evidence>
<dbReference type="AlphaFoldDB" id="A0A6B3LX17"/>
<evidence type="ECO:0000256" key="3">
    <source>
        <dbReference type="HAMAP-Rule" id="MF_00580"/>
    </source>
</evidence>
<dbReference type="GO" id="GO:0051087">
    <property type="term" value="F:protein-folding chaperone binding"/>
    <property type="evidence" value="ECO:0007669"/>
    <property type="project" value="TreeGrafter"/>
</dbReference>
<comment type="caution">
    <text evidence="5">The sequence shown here is derived from an EMBL/GenBank/DDBJ whole genome shotgun (WGS) entry which is preliminary data.</text>
</comment>
<keyword evidence="2 3" id="KW-0143">Chaperone</keyword>
<dbReference type="GO" id="GO:0005737">
    <property type="term" value="C:cytoplasm"/>
    <property type="evidence" value="ECO:0007669"/>
    <property type="project" value="UniProtKB-SubCell"/>
</dbReference>
<dbReference type="Proteomes" id="UP000474777">
    <property type="component" value="Unassembled WGS sequence"/>
</dbReference>
<accession>A0A6B3LX17</accession>
<dbReference type="PANTHER" id="PTHR10772">
    <property type="entry name" value="10 KDA HEAT SHOCK PROTEIN"/>
    <property type="match status" value="1"/>
</dbReference>
<keyword evidence="3" id="KW-0963">Cytoplasm</keyword>
<dbReference type="NCBIfam" id="NF001527">
    <property type="entry name" value="PRK00364.1-2"/>
    <property type="match status" value="1"/>
</dbReference>
<dbReference type="GO" id="GO:0005524">
    <property type="term" value="F:ATP binding"/>
    <property type="evidence" value="ECO:0007669"/>
    <property type="project" value="InterPro"/>
</dbReference>
<dbReference type="NCBIfam" id="NF001534">
    <property type="entry name" value="PRK00364.2-5"/>
    <property type="match status" value="1"/>
</dbReference>
<evidence type="ECO:0000256" key="4">
    <source>
        <dbReference type="RuleBase" id="RU000535"/>
    </source>
</evidence>
<comment type="similarity">
    <text evidence="1 3 4">Belongs to the GroES chaperonin family.</text>
</comment>
<dbReference type="GO" id="GO:0046872">
    <property type="term" value="F:metal ion binding"/>
    <property type="evidence" value="ECO:0007669"/>
    <property type="project" value="TreeGrafter"/>
</dbReference>